<proteinExistence type="predicted"/>
<feature type="region of interest" description="Disordered" evidence="1">
    <location>
        <begin position="1"/>
        <end position="20"/>
    </location>
</feature>
<dbReference type="AlphaFoldDB" id="A0A6C0AW64"/>
<name>A0A6C0AW64_9ZZZZ</name>
<feature type="compositionally biased region" description="Basic and acidic residues" evidence="1">
    <location>
        <begin position="195"/>
        <end position="211"/>
    </location>
</feature>
<sequence length="426" mass="49951">MSFESEKETRKENKEDKSNHAPYSKEFEKIITDFIDDIENSFGEYKNIITTYYIHNEEESVLNTQFLFDHVMREFPEKFFDILYQREELFEKSENNKKELLPNIDFVELWNLEGITDTMKDKIWKYLQLVLFSVVSHVKSNESFGDTAKLFEAINETDFRDKLEDTIKNMSSMFENMGINIDEEDEDEEGEEDNEGKKNTTNKKQEKKGMFDKSNLPDADELHKHISSMMDGKLGKLATEIAEETAAEMDIDVNNIDSEEDVFKKLFKNPTKLMGLVKKVGGKLDSKIKSGDIKESELMDEASELMKKMKDMPGMDNLQSLFKGMNIPGMGKKARFNTAAFERMQKEQENKEKMMERAKKRAEEKKSMNQQLDELKKQFENMTPEEIEKRDKALMELIQEEEDEEEKNKISKSKNNKKKKKKKGKK</sequence>
<feature type="compositionally biased region" description="Acidic residues" evidence="1">
    <location>
        <begin position="181"/>
        <end position="194"/>
    </location>
</feature>
<reference evidence="2" key="1">
    <citation type="journal article" date="2020" name="Nature">
        <title>Giant virus diversity and host interactions through global metagenomics.</title>
        <authorList>
            <person name="Schulz F."/>
            <person name="Roux S."/>
            <person name="Paez-Espino D."/>
            <person name="Jungbluth S."/>
            <person name="Walsh D.A."/>
            <person name="Denef V.J."/>
            <person name="McMahon K.D."/>
            <person name="Konstantinidis K.T."/>
            <person name="Eloe-Fadrosh E.A."/>
            <person name="Kyrpides N.C."/>
            <person name="Woyke T."/>
        </authorList>
    </citation>
    <scope>NUCLEOTIDE SEQUENCE</scope>
    <source>
        <strain evidence="2">GVMAG-S-ERX555965-48</strain>
    </source>
</reference>
<dbReference type="EMBL" id="MN738771">
    <property type="protein sequence ID" value="QHS84002.1"/>
    <property type="molecule type" value="Genomic_DNA"/>
</dbReference>
<accession>A0A6C0AW64</accession>
<evidence type="ECO:0000256" key="1">
    <source>
        <dbReference type="SAM" id="MobiDB-lite"/>
    </source>
</evidence>
<feature type="region of interest" description="Disordered" evidence="1">
    <location>
        <begin position="400"/>
        <end position="426"/>
    </location>
</feature>
<feature type="compositionally biased region" description="Basic residues" evidence="1">
    <location>
        <begin position="410"/>
        <end position="426"/>
    </location>
</feature>
<feature type="region of interest" description="Disordered" evidence="1">
    <location>
        <begin position="346"/>
        <end position="370"/>
    </location>
</feature>
<feature type="region of interest" description="Disordered" evidence="1">
    <location>
        <begin position="180"/>
        <end position="217"/>
    </location>
</feature>
<protein>
    <submittedName>
        <fullName evidence="2">Uncharacterized protein</fullName>
    </submittedName>
</protein>
<evidence type="ECO:0000313" key="2">
    <source>
        <dbReference type="EMBL" id="QHS84002.1"/>
    </source>
</evidence>
<organism evidence="2">
    <name type="scientific">viral metagenome</name>
    <dbReference type="NCBI Taxonomy" id="1070528"/>
    <lineage>
        <taxon>unclassified sequences</taxon>
        <taxon>metagenomes</taxon>
        <taxon>organismal metagenomes</taxon>
    </lineage>
</organism>